<proteinExistence type="predicted"/>
<dbReference type="AlphaFoldDB" id="A0A812JVQ1"/>
<keyword evidence="1" id="KW-0677">Repeat</keyword>
<dbReference type="Proteomes" id="UP000604046">
    <property type="component" value="Unassembled WGS sequence"/>
</dbReference>
<evidence type="ECO:0000256" key="1">
    <source>
        <dbReference type="ARBA" id="ARBA00022737"/>
    </source>
</evidence>
<dbReference type="PANTHER" id="PTHR47447">
    <property type="entry name" value="OS03G0856100 PROTEIN"/>
    <property type="match status" value="1"/>
</dbReference>
<name>A0A812JVQ1_9DINO</name>
<dbReference type="InterPro" id="IPR011990">
    <property type="entry name" value="TPR-like_helical_dom_sf"/>
</dbReference>
<dbReference type="InterPro" id="IPR002885">
    <property type="entry name" value="PPR_rpt"/>
</dbReference>
<dbReference type="EMBL" id="CAJNDS010000488">
    <property type="protein sequence ID" value="CAE7211346.1"/>
    <property type="molecule type" value="Genomic_DNA"/>
</dbReference>
<feature type="repeat" description="PPR" evidence="2">
    <location>
        <begin position="77"/>
        <end position="111"/>
    </location>
</feature>
<reference evidence="3" key="1">
    <citation type="submission" date="2021-02" db="EMBL/GenBank/DDBJ databases">
        <authorList>
            <person name="Dougan E. K."/>
            <person name="Rhodes N."/>
            <person name="Thang M."/>
            <person name="Chan C."/>
        </authorList>
    </citation>
    <scope>NUCLEOTIDE SEQUENCE</scope>
</reference>
<organism evidence="3 4">
    <name type="scientific">Symbiodinium natans</name>
    <dbReference type="NCBI Taxonomy" id="878477"/>
    <lineage>
        <taxon>Eukaryota</taxon>
        <taxon>Sar</taxon>
        <taxon>Alveolata</taxon>
        <taxon>Dinophyceae</taxon>
        <taxon>Suessiales</taxon>
        <taxon>Symbiodiniaceae</taxon>
        <taxon>Symbiodinium</taxon>
    </lineage>
</organism>
<keyword evidence="4" id="KW-1185">Reference proteome</keyword>
<dbReference type="PROSITE" id="PS51375">
    <property type="entry name" value="PPR"/>
    <property type="match status" value="1"/>
</dbReference>
<dbReference type="PANTHER" id="PTHR47447:SF17">
    <property type="entry name" value="OS12G0638900 PROTEIN"/>
    <property type="match status" value="1"/>
</dbReference>
<evidence type="ECO:0000256" key="2">
    <source>
        <dbReference type="PROSITE-ProRule" id="PRU00708"/>
    </source>
</evidence>
<feature type="non-terminal residue" evidence="3">
    <location>
        <position position="251"/>
    </location>
</feature>
<dbReference type="Gene3D" id="1.25.40.10">
    <property type="entry name" value="Tetratricopeptide repeat domain"/>
    <property type="match status" value="1"/>
</dbReference>
<sequence length="251" mass="27165">GMQFHTTRSSAAVPKGHNGIWLLFFSVRWTRSKSRGTQFPSASLLQCSLISAAERGQHWAAALAVIRAMFRSKVAEDIIVHNAAMSACEKCGRWEQALALLAALPCRTLAPDSVSFGTASAAAARAQQWEISIGLLHWAEELHFGADPYVRSTAIAACGQAQWPRGLEIFANGPTSRTAFNAILDATQTMEIRGPLFELALQRSAYPGLLKDGKGTLDLHELSVGAASAAVTWWLQHVAPKICATRDVDRL</sequence>
<evidence type="ECO:0008006" key="5">
    <source>
        <dbReference type="Google" id="ProtNLM"/>
    </source>
</evidence>
<feature type="non-terminal residue" evidence="3">
    <location>
        <position position="1"/>
    </location>
</feature>
<comment type="caution">
    <text evidence="3">The sequence shown here is derived from an EMBL/GenBank/DDBJ whole genome shotgun (WGS) entry which is preliminary data.</text>
</comment>
<gene>
    <name evidence="3" type="ORF">SNAT2548_LOCUS7096</name>
</gene>
<accession>A0A812JVQ1</accession>
<evidence type="ECO:0000313" key="4">
    <source>
        <dbReference type="Proteomes" id="UP000604046"/>
    </source>
</evidence>
<dbReference type="OrthoDB" id="10653236at2759"/>
<protein>
    <recommendedName>
        <fullName evidence="5">Pentatricopeptide repeat-containing protein, chloroplastic</fullName>
    </recommendedName>
</protein>
<evidence type="ECO:0000313" key="3">
    <source>
        <dbReference type="EMBL" id="CAE7211346.1"/>
    </source>
</evidence>